<name>A0A7Y0E1I8_9PROT</name>
<feature type="transmembrane region" description="Helical" evidence="1">
    <location>
        <begin position="94"/>
        <end position="113"/>
    </location>
</feature>
<dbReference type="AlphaFoldDB" id="A0A7Y0E1I8"/>
<evidence type="ECO:0000313" key="3">
    <source>
        <dbReference type="EMBL" id="NMM45527.1"/>
    </source>
</evidence>
<proteinExistence type="predicted"/>
<feature type="transmembrane region" description="Helical" evidence="1">
    <location>
        <begin position="64"/>
        <end position="82"/>
    </location>
</feature>
<dbReference type="Gene3D" id="1.20.144.10">
    <property type="entry name" value="Phosphatidic acid phosphatase type 2/haloperoxidase"/>
    <property type="match status" value="1"/>
</dbReference>
<gene>
    <name evidence="3" type="ORF">HH303_13615</name>
</gene>
<evidence type="ECO:0000256" key="1">
    <source>
        <dbReference type="SAM" id="Phobius"/>
    </source>
</evidence>
<feature type="transmembrane region" description="Helical" evidence="1">
    <location>
        <begin position="149"/>
        <end position="167"/>
    </location>
</feature>
<dbReference type="InterPro" id="IPR036938">
    <property type="entry name" value="PAP2/HPO_sf"/>
</dbReference>
<organism evidence="3 4">
    <name type="scientific">Pacificispira spongiicola</name>
    <dbReference type="NCBI Taxonomy" id="2729598"/>
    <lineage>
        <taxon>Bacteria</taxon>
        <taxon>Pseudomonadati</taxon>
        <taxon>Pseudomonadota</taxon>
        <taxon>Alphaproteobacteria</taxon>
        <taxon>Rhodospirillales</taxon>
        <taxon>Rhodospirillaceae</taxon>
        <taxon>Pacificispira</taxon>
    </lineage>
</organism>
<reference evidence="3 4" key="1">
    <citation type="submission" date="2020-04" db="EMBL/GenBank/DDBJ databases">
        <title>Rhodospirillaceae bacterium KN72 isolated from deep sea.</title>
        <authorList>
            <person name="Zhang D.-C."/>
        </authorList>
    </citation>
    <scope>NUCLEOTIDE SEQUENCE [LARGE SCALE GENOMIC DNA]</scope>
    <source>
        <strain evidence="3 4">KN72</strain>
    </source>
</reference>
<protein>
    <submittedName>
        <fullName evidence="3">Phosphatase PAP2 family protein</fullName>
    </submittedName>
</protein>
<dbReference type="Pfam" id="PF01569">
    <property type="entry name" value="PAP2"/>
    <property type="match status" value="1"/>
</dbReference>
<dbReference type="InterPro" id="IPR000326">
    <property type="entry name" value="PAP2/HPO"/>
</dbReference>
<comment type="caution">
    <text evidence="3">The sequence shown here is derived from an EMBL/GenBank/DDBJ whole genome shotgun (WGS) entry which is preliminary data.</text>
</comment>
<dbReference type="RefSeq" id="WP_169625916.1">
    <property type="nucleotide sequence ID" value="NZ_JABBNT010000004.1"/>
</dbReference>
<keyword evidence="1" id="KW-1133">Transmembrane helix</keyword>
<dbReference type="EMBL" id="JABBNT010000004">
    <property type="protein sequence ID" value="NMM45527.1"/>
    <property type="molecule type" value="Genomic_DNA"/>
</dbReference>
<sequence length="270" mass="29981">MTGNWSTMGMLNICLGIGVLLASIFLPFPEIDLHAAALFYKGGNDFWLRFTAFNAWSNDFLRPAIGWVAGFLLIYFLFRWATIPLARIKELTRLGFFLLCIVLATGFVVHAVFKDNWGRARPKHVEIFGGTKEFTPPLLIADQCDRNCSFVSGDASLGYVTLALALMAARRRKLWIAVSLGAGLGLGLLRMMNGSHFLSDILFSGVITCGSVLLLYRWVIERKLETDFAFLQPTWNALSSGIGALIPSAKTEASKHRRAALRSRLTGLFR</sequence>
<accession>A0A7Y0E1I8</accession>
<evidence type="ECO:0000313" key="4">
    <source>
        <dbReference type="Proteomes" id="UP000539372"/>
    </source>
</evidence>
<keyword evidence="4" id="KW-1185">Reference proteome</keyword>
<evidence type="ECO:0000259" key="2">
    <source>
        <dbReference type="Pfam" id="PF01569"/>
    </source>
</evidence>
<feature type="domain" description="Phosphatidic acid phosphatase type 2/haloperoxidase" evidence="2">
    <location>
        <begin position="98"/>
        <end position="222"/>
    </location>
</feature>
<feature type="transmembrane region" description="Helical" evidence="1">
    <location>
        <begin position="197"/>
        <end position="216"/>
    </location>
</feature>
<feature type="transmembrane region" description="Helical" evidence="1">
    <location>
        <begin position="174"/>
        <end position="191"/>
    </location>
</feature>
<dbReference type="Proteomes" id="UP000539372">
    <property type="component" value="Unassembled WGS sequence"/>
</dbReference>
<feature type="transmembrane region" description="Helical" evidence="1">
    <location>
        <begin position="9"/>
        <end position="28"/>
    </location>
</feature>
<keyword evidence="1" id="KW-0472">Membrane</keyword>
<keyword evidence="1" id="KW-0812">Transmembrane</keyword>
<dbReference type="SUPFAM" id="SSF48317">
    <property type="entry name" value="Acid phosphatase/Vanadium-dependent haloperoxidase"/>
    <property type="match status" value="1"/>
</dbReference>
<dbReference type="CDD" id="cd03396">
    <property type="entry name" value="PAP2_like_6"/>
    <property type="match status" value="1"/>
</dbReference>